<sequence length="222" mass="25836">MKFLQTILLLIILIGCGTRSSEYYREQANKLEKENKFKEAILLLDKGIEKDPKNINALLDRAVDKSYTNKYKGAIDDYSKVIELDPDNSLAFLNRGKNKERLEDHKGAIADFDKAINTKGNELIYVDKVEDPYVETGFEYDVKIEEIRFERGIAYYKIGNLKKAFDDFSFVIRKDYNLSDCYYWRGLIYLSYKMKDEGCKDLSKAMELGDPDAKDLLDKYCK</sequence>
<dbReference type="EMBL" id="CP151087">
    <property type="protein sequence ID" value="WZN54023.1"/>
    <property type="molecule type" value="Genomic_DNA"/>
</dbReference>
<proteinExistence type="predicted"/>
<accession>A0ACD5BWN8</accession>
<dbReference type="Proteomes" id="UP001485301">
    <property type="component" value="Chromosome"/>
</dbReference>
<gene>
    <name evidence="1" type="ORF">AACH28_15340</name>
</gene>
<protein>
    <submittedName>
        <fullName evidence="1">Tetratricopeptide repeat protein</fullName>
    </submittedName>
</protein>
<keyword evidence="2" id="KW-1185">Reference proteome</keyword>
<reference evidence="1" key="1">
    <citation type="submission" date="2024-04" db="EMBL/GenBank/DDBJ databases">
        <title>Complete genome sequence of Sphingobacterium thalpophiium BAA-1094.</title>
        <authorList>
            <person name="Adaikpoh B.I."/>
        </authorList>
    </citation>
    <scope>NUCLEOTIDE SEQUENCE</scope>
    <source>
        <strain evidence="1">BAA-1094</strain>
    </source>
</reference>
<organism evidence="1 2">
    <name type="scientific">Sphingobacterium thalpophilum</name>
    <dbReference type="NCBI Taxonomy" id="259"/>
    <lineage>
        <taxon>Bacteria</taxon>
        <taxon>Pseudomonadati</taxon>
        <taxon>Bacteroidota</taxon>
        <taxon>Sphingobacteriia</taxon>
        <taxon>Sphingobacteriales</taxon>
        <taxon>Sphingobacteriaceae</taxon>
        <taxon>Sphingobacterium</taxon>
    </lineage>
</organism>
<evidence type="ECO:0000313" key="2">
    <source>
        <dbReference type="Proteomes" id="UP001485301"/>
    </source>
</evidence>
<name>A0ACD5BWN8_9SPHI</name>
<evidence type="ECO:0000313" key="1">
    <source>
        <dbReference type="EMBL" id="WZN54023.1"/>
    </source>
</evidence>